<reference evidence="1 2" key="1">
    <citation type="journal article" date="2020" name="ISME J.">
        <title>Uncovering the hidden diversity of litter-decomposition mechanisms in mushroom-forming fungi.</title>
        <authorList>
            <person name="Floudas D."/>
            <person name="Bentzer J."/>
            <person name="Ahren D."/>
            <person name="Johansson T."/>
            <person name="Persson P."/>
            <person name="Tunlid A."/>
        </authorList>
    </citation>
    <scope>NUCLEOTIDE SEQUENCE [LARGE SCALE GENOMIC DNA]</scope>
    <source>
        <strain evidence="1 2">CBS 101986</strain>
    </source>
</reference>
<evidence type="ECO:0000313" key="2">
    <source>
        <dbReference type="Proteomes" id="UP000567179"/>
    </source>
</evidence>
<name>A0A8H5F8G4_9AGAR</name>
<evidence type="ECO:0000313" key="1">
    <source>
        <dbReference type="EMBL" id="KAF5327402.1"/>
    </source>
</evidence>
<protein>
    <submittedName>
        <fullName evidence="1">Uncharacterized protein</fullName>
    </submittedName>
</protein>
<dbReference type="Proteomes" id="UP000567179">
    <property type="component" value="Unassembled WGS sequence"/>
</dbReference>
<accession>A0A8H5F8G4</accession>
<gene>
    <name evidence="1" type="ORF">D9619_004075</name>
</gene>
<sequence>MKGVLTNDNLNQRLETIGSLTGAQATAGDVPEHNRARVRPAYVPLFCVAAVDLALVRPHPSRSLAVDLAPATGSSSIASRDRLVMNADHDEEAVKIAKAAY</sequence>
<organism evidence="1 2">
    <name type="scientific">Psilocybe cf. subviscida</name>
    <dbReference type="NCBI Taxonomy" id="2480587"/>
    <lineage>
        <taxon>Eukaryota</taxon>
        <taxon>Fungi</taxon>
        <taxon>Dikarya</taxon>
        <taxon>Basidiomycota</taxon>
        <taxon>Agaricomycotina</taxon>
        <taxon>Agaricomycetes</taxon>
        <taxon>Agaricomycetidae</taxon>
        <taxon>Agaricales</taxon>
        <taxon>Agaricineae</taxon>
        <taxon>Strophariaceae</taxon>
        <taxon>Psilocybe</taxon>
    </lineage>
</organism>
<dbReference type="AlphaFoldDB" id="A0A8H5F8G4"/>
<proteinExistence type="predicted"/>
<dbReference type="EMBL" id="JAACJJ010000014">
    <property type="protein sequence ID" value="KAF5327402.1"/>
    <property type="molecule type" value="Genomic_DNA"/>
</dbReference>
<comment type="caution">
    <text evidence="1">The sequence shown here is derived from an EMBL/GenBank/DDBJ whole genome shotgun (WGS) entry which is preliminary data.</text>
</comment>
<keyword evidence="2" id="KW-1185">Reference proteome</keyword>